<feature type="compositionally biased region" description="Basic and acidic residues" evidence="1">
    <location>
        <begin position="181"/>
        <end position="204"/>
    </location>
</feature>
<comment type="caution">
    <text evidence="2">The sequence shown here is derived from an EMBL/GenBank/DDBJ whole genome shotgun (WGS) entry which is preliminary data.</text>
</comment>
<evidence type="ECO:0000313" key="2">
    <source>
        <dbReference type="EMBL" id="POR34633.1"/>
    </source>
</evidence>
<reference evidence="2 3" key="1">
    <citation type="submission" date="2018-01" db="EMBL/GenBank/DDBJ databases">
        <title>Harnessing the power of phylogenomics to disentangle the directionality and signatures of interkingdom host jumping in the parasitic fungal genus Tolypocladium.</title>
        <authorList>
            <person name="Quandt C.A."/>
            <person name="Patterson W."/>
            <person name="Spatafora J.W."/>
        </authorList>
    </citation>
    <scope>NUCLEOTIDE SEQUENCE [LARGE SCALE GENOMIC DNA]</scope>
    <source>
        <strain evidence="2 3">NRBC 100945</strain>
    </source>
</reference>
<feature type="region of interest" description="Disordered" evidence="1">
    <location>
        <begin position="170"/>
        <end position="204"/>
    </location>
</feature>
<evidence type="ECO:0000256" key="1">
    <source>
        <dbReference type="SAM" id="MobiDB-lite"/>
    </source>
</evidence>
<sequence length="222" mass="24724">MANACDDGMGPPRPAALWCASCASTLARGTLAGAERHRCVDDITGRRDDGSCAYCVSKGLECRSVWALAHGPNLGHSFMGLIAWALVRDTANHPMDKERLDHAFENAQYEVNKGLDCNLDDMDDLEIEALRYAWRTESDLAELNRERVEARDALRALLGTANRQYFEQEHHRSIGPNGRWRAADNKPDGYDTDDSRLTWDSEGGEGRLRDEVRMELMGGARG</sequence>
<protein>
    <submittedName>
        <fullName evidence="2">Uncharacterized protein</fullName>
    </submittedName>
</protein>
<evidence type="ECO:0000313" key="3">
    <source>
        <dbReference type="Proteomes" id="UP000237481"/>
    </source>
</evidence>
<gene>
    <name evidence="2" type="ORF">TPAR_05170</name>
</gene>
<keyword evidence="3" id="KW-1185">Reference proteome</keyword>
<name>A0A2S4KWS4_9HYPO</name>
<dbReference type="EMBL" id="PKSG01000503">
    <property type="protein sequence ID" value="POR34633.1"/>
    <property type="molecule type" value="Genomic_DNA"/>
</dbReference>
<dbReference type="AlphaFoldDB" id="A0A2S4KWS4"/>
<proteinExistence type="predicted"/>
<accession>A0A2S4KWS4</accession>
<dbReference type="Proteomes" id="UP000237481">
    <property type="component" value="Unassembled WGS sequence"/>
</dbReference>
<organism evidence="2 3">
    <name type="scientific">Tolypocladium paradoxum</name>
    <dbReference type="NCBI Taxonomy" id="94208"/>
    <lineage>
        <taxon>Eukaryota</taxon>
        <taxon>Fungi</taxon>
        <taxon>Dikarya</taxon>
        <taxon>Ascomycota</taxon>
        <taxon>Pezizomycotina</taxon>
        <taxon>Sordariomycetes</taxon>
        <taxon>Hypocreomycetidae</taxon>
        <taxon>Hypocreales</taxon>
        <taxon>Ophiocordycipitaceae</taxon>
        <taxon>Tolypocladium</taxon>
    </lineage>
</organism>